<accession>A0A1W1DNL3</accession>
<evidence type="ECO:0000313" key="2">
    <source>
        <dbReference type="EMBL" id="SFV83061.1"/>
    </source>
</evidence>
<feature type="transmembrane region" description="Helical" evidence="1">
    <location>
        <begin position="150"/>
        <end position="169"/>
    </location>
</feature>
<sequence>MAEWCAGANIKPTPIFSTHLLIFSGLMSRFTPAASKTSALPDLEEIERLPCLATWPPAAATTKAQAVEILNKPKPSPPVPQVSTKYFGWWICTPVANDRITFAAAVISATVSPFMDKPTKKPPICASVVLPVMMSLITACISFSVKSCLLITALIACCIFISLSLMILYRQFL</sequence>
<gene>
    <name evidence="2" type="ORF">MNB_SUP05-12-233</name>
</gene>
<protein>
    <submittedName>
        <fullName evidence="2">Uncharacterized protein</fullName>
    </submittedName>
</protein>
<dbReference type="EMBL" id="FPHT01000313">
    <property type="protein sequence ID" value="SFV83061.1"/>
    <property type="molecule type" value="Genomic_DNA"/>
</dbReference>
<reference evidence="2" key="1">
    <citation type="submission" date="2016-10" db="EMBL/GenBank/DDBJ databases">
        <authorList>
            <person name="de Groot N.N."/>
        </authorList>
    </citation>
    <scope>NUCLEOTIDE SEQUENCE</scope>
</reference>
<organism evidence="2">
    <name type="scientific">hydrothermal vent metagenome</name>
    <dbReference type="NCBI Taxonomy" id="652676"/>
    <lineage>
        <taxon>unclassified sequences</taxon>
        <taxon>metagenomes</taxon>
        <taxon>ecological metagenomes</taxon>
    </lineage>
</organism>
<keyword evidence="1" id="KW-0472">Membrane</keyword>
<name>A0A1W1DNL3_9ZZZZ</name>
<keyword evidence="1" id="KW-0812">Transmembrane</keyword>
<evidence type="ECO:0000256" key="1">
    <source>
        <dbReference type="SAM" id="Phobius"/>
    </source>
</evidence>
<dbReference type="AlphaFoldDB" id="A0A1W1DNL3"/>
<feature type="transmembrane region" description="Helical" evidence="1">
    <location>
        <begin position="124"/>
        <end position="144"/>
    </location>
</feature>
<keyword evidence="1" id="KW-1133">Transmembrane helix</keyword>
<proteinExistence type="predicted"/>